<dbReference type="PATRIC" id="fig|265546.4.peg.39"/>
<feature type="modified residue" description="4-aspartylphosphate" evidence="1">
    <location>
        <position position="158"/>
    </location>
</feature>
<evidence type="ECO:0000256" key="1">
    <source>
        <dbReference type="PROSITE-ProRule" id="PRU00169"/>
    </source>
</evidence>
<accession>A0A0D0H2U6</accession>
<evidence type="ECO:0000313" key="4">
    <source>
        <dbReference type="EMBL" id="KIP22356.1"/>
    </source>
</evidence>
<dbReference type="InterPro" id="IPR050469">
    <property type="entry name" value="Diguanylate_Cyclase"/>
</dbReference>
<dbReference type="InterPro" id="IPR008207">
    <property type="entry name" value="Sig_transdc_His_kin_Hpt_dom"/>
</dbReference>
<evidence type="ECO:0000259" key="2">
    <source>
        <dbReference type="PROSITE" id="PS50110"/>
    </source>
</evidence>
<dbReference type="SUPFAM" id="SSF52172">
    <property type="entry name" value="CheY-like"/>
    <property type="match status" value="2"/>
</dbReference>
<dbReference type="InterPro" id="IPR043128">
    <property type="entry name" value="Rev_trsase/Diguanyl_cyclase"/>
</dbReference>
<gene>
    <name evidence="4" type="ORF">JV16_00036</name>
</gene>
<dbReference type="PROSITE" id="PS50887">
    <property type="entry name" value="GGDEF"/>
    <property type="match status" value="1"/>
</dbReference>
<dbReference type="InterPro" id="IPR036641">
    <property type="entry name" value="HPT_dom_sf"/>
</dbReference>
<feature type="modified residue" description="4-aspartylphosphate" evidence="1">
    <location>
        <position position="465"/>
    </location>
</feature>
<reference evidence="4 5" key="1">
    <citation type="submission" date="2015-01" db="EMBL/GenBank/DDBJ databases">
        <title>Genome sequence of Anoxybacillus ayderensis strain AB04.</title>
        <authorList>
            <person name="Belduz A.O."/>
            <person name="Canakci S."/>
            <person name="Chan K.-G."/>
            <person name="Kahar U.M."/>
            <person name="Yaakob A.S."/>
            <person name="Chan C.S."/>
            <person name="Goh K.M."/>
        </authorList>
    </citation>
    <scope>NUCLEOTIDE SEQUENCE [LARGE SCALE GENOMIC DNA]</scope>
    <source>
        <strain evidence="4 5">AB04</strain>
    </source>
</reference>
<dbReference type="InterPro" id="IPR000160">
    <property type="entry name" value="GGDEF_dom"/>
</dbReference>
<dbReference type="Gene3D" id="3.40.50.2300">
    <property type="match status" value="2"/>
</dbReference>
<dbReference type="Pfam" id="PF01627">
    <property type="entry name" value="Hpt"/>
    <property type="match status" value="1"/>
</dbReference>
<name>A0A0D0H2U6_9BACL</name>
<dbReference type="SUPFAM" id="SSF47226">
    <property type="entry name" value="Histidine-containing phosphotransfer domain, HPT domain"/>
    <property type="match status" value="1"/>
</dbReference>
<dbReference type="InterPro" id="IPR011006">
    <property type="entry name" value="CheY-like_superfamily"/>
</dbReference>
<dbReference type="GO" id="GO:0005886">
    <property type="term" value="C:plasma membrane"/>
    <property type="evidence" value="ECO:0007669"/>
    <property type="project" value="TreeGrafter"/>
</dbReference>
<dbReference type="InterPro" id="IPR001789">
    <property type="entry name" value="Sig_transdc_resp-reg_receiver"/>
</dbReference>
<dbReference type="Pfam" id="PF00072">
    <property type="entry name" value="Response_reg"/>
    <property type="match status" value="2"/>
</dbReference>
<feature type="domain" description="GGDEF" evidence="3">
    <location>
        <begin position="265"/>
        <end position="398"/>
    </location>
</feature>
<dbReference type="Pfam" id="PF00990">
    <property type="entry name" value="GGDEF"/>
    <property type="match status" value="1"/>
</dbReference>
<dbReference type="Gene3D" id="1.20.120.160">
    <property type="entry name" value="HPT domain"/>
    <property type="match status" value="1"/>
</dbReference>
<dbReference type="AlphaFoldDB" id="A0A0D0H2U6"/>
<keyword evidence="5" id="KW-1185">Reference proteome</keyword>
<dbReference type="EMBL" id="JXTG01000001">
    <property type="protein sequence ID" value="KIP22356.1"/>
    <property type="molecule type" value="Genomic_DNA"/>
</dbReference>
<organism evidence="4 5">
    <name type="scientific">Anoxybacillus ayderensis</name>
    <dbReference type="NCBI Taxonomy" id="265546"/>
    <lineage>
        <taxon>Bacteria</taxon>
        <taxon>Bacillati</taxon>
        <taxon>Bacillota</taxon>
        <taxon>Bacilli</taxon>
        <taxon>Bacillales</taxon>
        <taxon>Anoxybacillaceae</taxon>
        <taxon>Anoxybacillus</taxon>
    </lineage>
</organism>
<dbReference type="Gene3D" id="3.30.70.270">
    <property type="match status" value="1"/>
</dbReference>
<comment type="caution">
    <text evidence="4">The sequence shown here is derived from an EMBL/GenBank/DDBJ whole genome shotgun (WGS) entry which is preliminary data.</text>
</comment>
<dbReference type="RefSeq" id="WP_042533700.1">
    <property type="nucleotide sequence ID" value="NZ_JXTG01000001.1"/>
</dbReference>
<proteinExistence type="predicted"/>
<evidence type="ECO:0000259" key="3">
    <source>
        <dbReference type="PROSITE" id="PS50887"/>
    </source>
</evidence>
<sequence length="536" mass="62477">MDRYEKYRQHFLKNIRKRLEEWETVDEIAHQDVYRLLHSIAGTAAMIGMTDIGNYARQLMEQWGEDEEKTWKATDVKERLASLFQLCYEQQIGEVTQGEQGTKKGDEPTVLLIDDDPSFLMYVKEHLEQSGWYVVAIADPIKAVASFYDVRPDCVVIDIHMETKTGFEVLTFLKQKLKQQFVPMIMVSIDDRKETRMKSYEMGADDFIPKPFAIDEFIVRIRRQLQRKQLIDELLLLDELTHVYNRKYLKQAYEQLKSDWHRTHEPFCLAVLDIDHFKRVNDQYGHLMGDVVLKQFAQFLKTNVRARDVVIRFGGEEFVVLLPATEATEAFLVFDRLREQFEQMTFQCDETTFSCTFSTGIVEVLDPTKPIGHWIELADSALYEAKNTGRNCVVLAKQQEASYRRTMKVAIVDDDAIVRAIVTDVVQKMFTKEKVTLDLRAFKDGEQFIASDWHRGTEPCLVILDGVMPKMDGLEVLQQLRSQKDSSRYKVIMLTARKSENDIARALELGADDYMTKPFKLLELEARIRHMLKRMN</sequence>
<dbReference type="SMART" id="SM00267">
    <property type="entry name" value="GGDEF"/>
    <property type="match status" value="1"/>
</dbReference>
<dbReference type="Proteomes" id="UP000032047">
    <property type="component" value="Unassembled WGS sequence"/>
</dbReference>
<feature type="domain" description="Response regulatory" evidence="2">
    <location>
        <begin position="109"/>
        <end position="225"/>
    </location>
</feature>
<dbReference type="FunFam" id="3.30.70.270:FF:000001">
    <property type="entry name" value="Diguanylate cyclase domain protein"/>
    <property type="match status" value="1"/>
</dbReference>
<dbReference type="NCBIfam" id="TIGR00254">
    <property type="entry name" value="GGDEF"/>
    <property type="match status" value="1"/>
</dbReference>
<keyword evidence="1" id="KW-0597">Phosphoprotein</keyword>
<dbReference type="SMART" id="SM00448">
    <property type="entry name" value="REC"/>
    <property type="match status" value="2"/>
</dbReference>
<evidence type="ECO:0000313" key="5">
    <source>
        <dbReference type="Proteomes" id="UP000032047"/>
    </source>
</evidence>
<dbReference type="CDD" id="cd01949">
    <property type="entry name" value="GGDEF"/>
    <property type="match status" value="1"/>
</dbReference>
<dbReference type="PANTHER" id="PTHR45138:SF9">
    <property type="entry name" value="DIGUANYLATE CYCLASE DGCM-RELATED"/>
    <property type="match status" value="1"/>
</dbReference>
<dbReference type="GO" id="GO:1902201">
    <property type="term" value="P:negative regulation of bacterial-type flagellum-dependent cell motility"/>
    <property type="evidence" value="ECO:0007669"/>
    <property type="project" value="TreeGrafter"/>
</dbReference>
<dbReference type="InterPro" id="IPR029787">
    <property type="entry name" value="Nucleotide_cyclase"/>
</dbReference>
<dbReference type="GO" id="GO:0000160">
    <property type="term" value="P:phosphorelay signal transduction system"/>
    <property type="evidence" value="ECO:0007669"/>
    <property type="project" value="InterPro"/>
</dbReference>
<dbReference type="PANTHER" id="PTHR45138">
    <property type="entry name" value="REGULATORY COMPONENTS OF SENSORY TRANSDUCTION SYSTEM"/>
    <property type="match status" value="1"/>
</dbReference>
<dbReference type="GO" id="GO:0043709">
    <property type="term" value="P:cell adhesion involved in single-species biofilm formation"/>
    <property type="evidence" value="ECO:0007669"/>
    <property type="project" value="TreeGrafter"/>
</dbReference>
<dbReference type="SUPFAM" id="SSF55073">
    <property type="entry name" value="Nucleotide cyclase"/>
    <property type="match status" value="1"/>
</dbReference>
<dbReference type="PROSITE" id="PS50110">
    <property type="entry name" value="RESPONSE_REGULATORY"/>
    <property type="match status" value="2"/>
</dbReference>
<dbReference type="GO" id="GO:0052621">
    <property type="term" value="F:diguanylate cyclase activity"/>
    <property type="evidence" value="ECO:0007669"/>
    <property type="project" value="TreeGrafter"/>
</dbReference>
<feature type="domain" description="Response regulatory" evidence="2">
    <location>
        <begin position="408"/>
        <end position="532"/>
    </location>
</feature>
<protein>
    <submittedName>
        <fullName evidence="4">Stalked cell differentiation-controlling protein</fullName>
    </submittedName>
</protein>